<evidence type="ECO:0000313" key="2">
    <source>
        <dbReference type="EMBL" id="NEE00794.1"/>
    </source>
</evidence>
<dbReference type="Pfam" id="PF17765">
    <property type="entry name" value="MLTR_LBD"/>
    <property type="match status" value="1"/>
</dbReference>
<dbReference type="InterPro" id="IPR041413">
    <property type="entry name" value="MLTR_LBD"/>
</dbReference>
<proteinExistence type="predicted"/>
<dbReference type="PANTHER" id="PTHR35010:SF2">
    <property type="entry name" value="BLL4672 PROTEIN"/>
    <property type="match status" value="1"/>
</dbReference>
<accession>A0A6L9S888</accession>
<feature type="domain" description="HTH cro/C1-type" evidence="1">
    <location>
        <begin position="34"/>
        <end position="81"/>
    </location>
</feature>
<reference evidence="2 3" key="1">
    <citation type="submission" date="2020-02" db="EMBL/GenBank/DDBJ databases">
        <authorList>
            <person name="Li X.-J."/>
            <person name="Han X.-M."/>
        </authorList>
    </citation>
    <scope>NUCLEOTIDE SEQUENCE [LARGE SCALE GENOMIC DNA]</scope>
    <source>
        <strain evidence="2 3">CCTCC AB 2017055</strain>
    </source>
</reference>
<dbReference type="SUPFAM" id="SSF47413">
    <property type="entry name" value="lambda repressor-like DNA-binding domains"/>
    <property type="match status" value="1"/>
</dbReference>
<dbReference type="Gene3D" id="3.30.450.180">
    <property type="match status" value="1"/>
</dbReference>
<dbReference type="RefSeq" id="WP_163737239.1">
    <property type="nucleotide sequence ID" value="NZ_JAAGOA010000007.1"/>
</dbReference>
<dbReference type="InterPro" id="IPR001387">
    <property type="entry name" value="Cro/C1-type_HTH"/>
</dbReference>
<comment type="caution">
    <text evidence="2">The sequence shown here is derived from an EMBL/GenBank/DDBJ whole genome shotgun (WGS) entry which is preliminary data.</text>
</comment>
<sequence>MSENLLGDFLRARRGQVSPADAGIPTMGTRRVPGLRREEVATMAGMSVDYYVRLEQGRERNPSAQVLDAIARVLQLSDDARLHLFQVAGLTPTPYRGSAPERVDAQLLRLMDMWPDNPAIVLGRAYDVLAGNRLAYALFDGFRYGPNLLMKVFLDPAARTFYADWNRAALNTVAGFRVLYGAYPNDARIQEVLETVRIQSPDFAAMWERHDAQSKQLENKTLHHPEVGDLTLDMNAFDVKSTPGQELIVYHAEPGSPSADALRLLGTLVATRDEEQRSR</sequence>
<evidence type="ECO:0000313" key="3">
    <source>
        <dbReference type="Proteomes" id="UP000475214"/>
    </source>
</evidence>
<protein>
    <submittedName>
        <fullName evidence="2">Helix-turn-helix domain-containing protein</fullName>
    </submittedName>
</protein>
<organism evidence="2 3">
    <name type="scientific">Phytoactinopolyspora halotolerans</name>
    <dbReference type="NCBI Taxonomy" id="1981512"/>
    <lineage>
        <taxon>Bacteria</taxon>
        <taxon>Bacillati</taxon>
        <taxon>Actinomycetota</taxon>
        <taxon>Actinomycetes</taxon>
        <taxon>Jiangellales</taxon>
        <taxon>Jiangellaceae</taxon>
        <taxon>Phytoactinopolyspora</taxon>
    </lineage>
</organism>
<dbReference type="Pfam" id="PF13560">
    <property type="entry name" value="HTH_31"/>
    <property type="match status" value="1"/>
</dbReference>
<dbReference type="EMBL" id="JAAGOA010000007">
    <property type="protein sequence ID" value="NEE00794.1"/>
    <property type="molecule type" value="Genomic_DNA"/>
</dbReference>
<keyword evidence="3" id="KW-1185">Reference proteome</keyword>
<dbReference type="SMART" id="SM00530">
    <property type="entry name" value="HTH_XRE"/>
    <property type="match status" value="1"/>
</dbReference>
<dbReference type="Gene3D" id="1.10.260.40">
    <property type="entry name" value="lambda repressor-like DNA-binding domains"/>
    <property type="match status" value="1"/>
</dbReference>
<dbReference type="GO" id="GO:0003677">
    <property type="term" value="F:DNA binding"/>
    <property type="evidence" value="ECO:0007669"/>
    <property type="project" value="InterPro"/>
</dbReference>
<dbReference type="PROSITE" id="PS50943">
    <property type="entry name" value="HTH_CROC1"/>
    <property type="match status" value="1"/>
</dbReference>
<dbReference type="CDD" id="cd00093">
    <property type="entry name" value="HTH_XRE"/>
    <property type="match status" value="1"/>
</dbReference>
<name>A0A6L9S888_9ACTN</name>
<dbReference type="AlphaFoldDB" id="A0A6L9S888"/>
<dbReference type="InterPro" id="IPR010982">
    <property type="entry name" value="Lambda_DNA-bd_dom_sf"/>
</dbReference>
<gene>
    <name evidence="2" type="ORF">G1H10_11505</name>
</gene>
<dbReference type="PANTHER" id="PTHR35010">
    <property type="entry name" value="BLL4672 PROTEIN-RELATED"/>
    <property type="match status" value="1"/>
</dbReference>
<dbReference type="Proteomes" id="UP000475214">
    <property type="component" value="Unassembled WGS sequence"/>
</dbReference>
<evidence type="ECO:0000259" key="1">
    <source>
        <dbReference type="PROSITE" id="PS50943"/>
    </source>
</evidence>